<feature type="region of interest" description="Disordered" evidence="1">
    <location>
        <begin position="617"/>
        <end position="640"/>
    </location>
</feature>
<feature type="region of interest" description="Disordered" evidence="1">
    <location>
        <begin position="524"/>
        <end position="553"/>
    </location>
</feature>
<gene>
    <name evidence="2" type="ORF">MATL_G00254460</name>
</gene>
<feature type="region of interest" description="Disordered" evidence="1">
    <location>
        <begin position="1357"/>
        <end position="1443"/>
    </location>
</feature>
<feature type="region of interest" description="Disordered" evidence="1">
    <location>
        <begin position="62"/>
        <end position="126"/>
    </location>
</feature>
<dbReference type="Proteomes" id="UP001046870">
    <property type="component" value="Chromosome 24"/>
</dbReference>
<evidence type="ECO:0008006" key="4">
    <source>
        <dbReference type="Google" id="ProtNLM"/>
    </source>
</evidence>
<evidence type="ECO:0000313" key="3">
    <source>
        <dbReference type="Proteomes" id="UP001046870"/>
    </source>
</evidence>
<feature type="region of interest" description="Disordered" evidence="1">
    <location>
        <begin position="1057"/>
        <end position="1086"/>
    </location>
</feature>
<feature type="region of interest" description="Disordered" evidence="1">
    <location>
        <begin position="1117"/>
        <end position="1136"/>
    </location>
</feature>
<dbReference type="OrthoDB" id="8669630at2759"/>
<dbReference type="Pfam" id="PF15351">
    <property type="entry name" value="JCAD"/>
    <property type="match status" value="2"/>
</dbReference>
<feature type="compositionally biased region" description="Pro residues" evidence="1">
    <location>
        <begin position="1385"/>
        <end position="1395"/>
    </location>
</feature>
<dbReference type="GO" id="GO:1903589">
    <property type="term" value="P:positive regulation of blood vessel endothelial cell proliferation involved in sprouting angiogenesis"/>
    <property type="evidence" value="ECO:0007669"/>
    <property type="project" value="TreeGrafter"/>
</dbReference>
<protein>
    <recommendedName>
        <fullName evidence="4">Junctional protein associated with coronary artery disease</fullName>
    </recommendedName>
</protein>
<dbReference type="GO" id="GO:0005912">
    <property type="term" value="C:adherens junction"/>
    <property type="evidence" value="ECO:0007669"/>
    <property type="project" value="TreeGrafter"/>
</dbReference>
<feature type="compositionally biased region" description="Polar residues" evidence="1">
    <location>
        <begin position="524"/>
        <end position="533"/>
    </location>
</feature>
<feature type="region of interest" description="Disordered" evidence="1">
    <location>
        <begin position="138"/>
        <end position="173"/>
    </location>
</feature>
<feature type="compositionally biased region" description="Polar residues" evidence="1">
    <location>
        <begin position="762"/>
        <end position="796"/>
    </location>
</feature>
<reference evidence="2" key="1">
    <citation type="submission" date="2021-01" db="EMBL/GenBank/DDBJ databases">
        <authorList>
            <person name="Zahm M."/>
            <person name="Roques C."/>
            <person name="Cabau C."/>
            <person name="Klopp C."/>
            <person name="Donnadieu C."/>
            <person name="Jouanno E."/>
            <person name="Lampietro C."/>
            <person name="Louis A."/>
            <person name="Herpin A."/>
            <person name="Echchiki A."/>
            <person name="Berthelot C."/>
            <person name="Parey E."/>
            <person name="Roest-Crollius H."/>
            <person name="Braasch I."/>
            <person name="Postlethwait J."/>
            <person name="Bobe J."/>
            <person name="Montfort J."/>
            <person name="Bouchez O."/>
            <person name="Begum T."/>
            <person name="Mejri S."/>
            <person name="Adams A."/>
            <person name="Chen W.-J."/>
            <person name="Guiguen Y."/>
        </authorList>
    </citation>
    <scope>NUCLEOTIDE SEQUENCE</scope>
    <source>
        <strain evidence="2">YG-15Mar2019-1</strain>
        <tissue evidence="2">Brain</tissue>
    </source>
</reference>
<feature type="compositionally biased region" description="Basic and acidic residues" evidence="1">
    <location>
        <begin position="1396"/>
        <end position="1408"/>
    </location>
</feature>
<keyword evidence="3" id="KW-1185">Reference proteome</keyword>
<sequence>MYSVEDLLISHGYKLPKNNEAPSSCQARYGDCHREMAEDRSGHGTANGREADAGAYVCSRQPAAAAAKGYPGDGERRERNQRRAGAGSGNQGDTQPSGDFLSADSGFYNGTREPYSQQKGEKDVSYWRRRGQDFSLLLDDAEGREPRGGGFGKGEGPRRVQGPPTEERRAERQRWDESAWLRVRDVAQEQWRAAGDRKCQSLGTEEWRPAVGLGRHLSDGEGERWTQEQGRLRATEGAVHPKTKGKSQSLPRVLSPESLQYVDVPASRPDGLGGQRVNGSASQLPHGKFHHSNIAGSREPWLENGRPGLHVALLPKPRFSRPLKPPSYEAHQQIRGSFEMLAGDQVPKSKDRAACPSMSAGPDFFAHELTGSGMEPPVYIPPPSYKRPLLHRGGQKSSDEASSYKFKTDAEQLPWSVEAGKWYPRQTESSWLERQRDRSAPWRKQVFPGRSEDRFGSVQYLPFDDPRVRHISGGPCGNSLTDSDKIRNINKEVPSAKVLGQSTHDSAFLPPQELILNTDTSKMSLSEQDSGNRWHSGLHKGSENSVVSDKTSGEYPTAFQVRSTRQNRNPDQGFSETITQVKKIEPGTEVEKSKNVKKKLNETIFCLVSVPIQLQSNGESSNQVNHEKPPGEDPAESSTENKAGYLQNQSLLSTSSTDLELQALTGGMTNSKGPKNPLARKEAADVRSLGPKKELYSGSWPGDQYRDQETQTSSPEASRGAPQGPTDQQAQDHARSASDTTTDSGVGTDCSNRYGYPMKGQKNLNPSSNSAFSRTATFSSQLHKSTAQSPQPSGNQEEMDYLSAQSGKSKPPTSYGQEAFGQFLLKPVSRRPWDAIEELESFNKELQQQIGKRASVDQCIEDLDEAYKDILELGTVSNNIENAQILDLQEAGATLSDDLLCRTIKVRHAFESWTPAADPAYREVKSAFSRPAGKAASFPKQLREEEMALSESGFREYSVMSSVISEKPAGDCRATNPDIFVPKESQHQDGGLPKQTPAEVPWAMRQPMQDASTLTSPPDYEDLYQALQQSRETANRGVTAKFGSASVAPPQSSFKIVGFGEGSKKEGSSKGETLRPAKKENSVPRFRGEKSVNVVMVKSQSDRFHSRGVPRCIVRDIPTREKDTNGAEAASDDDSDDHFDWRKQLLSAEKHLEALLINEKANSSLAEDLSNLYEVKCAKGIPENESLEERAARILGIDVPAESLGVVEQKVGRNVAGKKEVSESESFVTGGAPKSSANERILHVSRQCEELHVDSSVSEGQEGQETEKVTEPRGDSSLCGAPERISMANHLGFTEFPAERLKLSVAFNTNGTLDLAAGGGDRRGRGPSRAIEALQDKLATPPCRAVVERLVRMKEVDSVSRMRRLSTRSSDSGEEGEDGGAQGPPVEPEGPPPAQREPRNSTVTKREITLPLGFCVPSNRTLPQDEEAVSLSDHYDPSRVERV</sequence>
<dbReference type="EMBL" id="JAFDVH010000024">
    <property type="protein sequence ID" value="KAG7455237.1"/>
    <property type="molecule type" value="Genomic_DNA"/>
</dbReference>
<accession>A0A9D3SZU9</accession>
<name>A0A9D3SZU9_MEGAT</name>
<feature type="compositionally biased region" description="Basic and acidic residues" evidence="1">
    <location>
        <begin position="1433"/>
        <end position="1443"/>
    </location>
</feature>
<dbReference type="PANTHER" id="PTHR34757:SF1">
    <property type="entry name" value="JUNCTIONAL CADHERIN 5-ASSOCIATED PROTEIN"/>
    <property type="match status" value="1"/>
</dbReference>
<evidence type="ECO:0000256" key="1">
    <source>
        <dbReference type="SAM" id="MobiDB-lite"/>
    </source>
</evidence>
<feature type="compositionally biased region" description="Polar residues" evidence="1">
    <location>
        <begin position="803"/>
        <end position="816"/>
    </location>
</feature>
<dbReference type="InterPro" id="IPR028221">
    <property type="entry name" value="JCAD"/>
</dbReference>
<feature type="compositionally biased region" description="Basic and acidic residues" evidence="1">
    <location>
        <begin position="1265"/>
        <end position="1274"/>
    </location>
</feature>
<feature type="compositionally biased region" description="Low complexity" evidence="1">
    <location>
        <begin position="737"/>
        <end position="751"/>
    </location>
</feature>
<comment type="caution">
    <text evidence="2">The sequence shown here is derived from an EMBL/GenBank/DDBJ whole genome shotgun (WGS) entry which is preliminary data.</text>
</comment>
<organism evidence="2 3">
    <name type="scientific">Megalops atlanticus</name>
    <name type="common">Tarpon</name>
    <name type="synonym">Clupea gigantea</name>
    <dbReference type="NCBI Taxonomy" id="7932"/>
    <lineage>
        <taxon>Eukaryota</taxon>
        <taxon>Metazoa</taxon>
        <taxon>Chordata</taxon>
        <taxon>Craniata</taxon>
        <taxon>Vertebrata</taxon>
        <taxon>Euteleostomi</taxon>
        <taxon>Actinopterygii</taxon>
        <taxon>Neopterygii</taxon>
        <taxon>Teleostei</taxon>
        <taxon>Elopiformes</taxon>
        <taxon>Megalopidae</taxon>
        <taxon>Megalops</taxon>
    </lineage>
</organism>
<feature type="compositionally biased region" description="Basic and acidic residues" evidence="1">
    <location>
        <begin position="1062"/>
        <end position="1086"/>
    </location>
</feature>
<feature type="region of interest" description="Disordered" evidence="1">
    <location>
        <begin position="665"/>
        <end position="816"/>
    </location>
</feature>
<feature type="compositionally biased region" description="Basic and acidic residues" evidence="1">
    <location>
        <begin position="679"/>
        <end position="695"/>
    </location>
</feature>
<proteinExistence type="predicted"/>
<dbReference type="PANTHER" id="PTHR34757">
    <property type="entry name" value="JUNCTIONAL PROTEIN ASSOCIATED WITH CORONARY ARTERY DISEASE"/>
    <property type="match status" value="1"/>
</dbReference>
<evidence type="ECO:0000313" key="2">
    <source>
        <dbReference type="EMBL" id="KAG7455237.1"/>
    </source>
</evidence>
<feature type="region of interest" description="Disordered" evidence="1">
    <location>
        <begin position="1252"/>
        <end position="1280"/>
    </location>
</feature>
<dbReference type="GO" id="GO:0032587">
    <property type="term" value="C:ruffle membrane"/>
    <property type="evidence" value="ECO:0007669"/>
    <property type="project" value="TreeGrafter"/>
</dbReference>